<dbReference type="EMBL" id="LAZR01021238">
    <property type="protein sequence ID" value="KKL86012.1"/>
    <property type="molecule type" value="Genomic_DNA"/>
</dbReference>
<sequence>MEELQQILKAESGKDWRLEILSSDERRIQGKDQKAN</sequence>
<comment type="caution">
    <text evidence="1">The sequence shown here is derived from an EMBL/GenBank/DDBJ whole genome shotgun (WGS) entry which is preliminary data.</text>
</comment>
<gene>
    <name evidence="1" type="ORF">LCGC14_1948950</name>
</gene>
<dbReference type="AlphaFoldDB" id="A0A0F9IF12"/>
<protein>
    <submittedName>
        <fullName evidence="1">Uncharacterized protein</fullName>
    </submittedName>
</protein>
<organism evidence="1">
    <name type="scientific">marine sediment metagenome</name>
    <dbReference type="NCBI Taxonomy" id="412755"/>
    <lineage>
        <taxon>unclassified sequences</taxon>
        <taxon>metagenomes</taxon>
        <taxon>ecological metagenomes</taxon>
    </lineage>
</organism>
<proteinExistence type="predicted"/>
<name>A0A0F9IF12_9ZZZZ</name>
<reference evidence="1" key="1">
    <citation type="journal article" date="2015" name="Nature">
        <title>Complex archaea that bridge the gap between prokaryotes and eukaryotes.</title>
        <authorList>
            <person name="Spang A."/>
            <person name="Saw J.H."/>
            <person name="Jorgensen S.L."/>
            <person name="Zaremba-Niedzwiedzka K."/>
            <person name="Martijn J."/>
            <person name="Lind A.E."/>
            <person name="van Eijk R."/>
            <person name="Schleper C."/>
            <person name="Guy L."/>
            <person name="Ettema T.J."/>
        </authorList>
    </citation>
    <scope>NUCLEOTIDE SEQUENCE</scope>
</reference>
<evidence type="ECO:0000313" key="1">
    <source>
        <dbReference type="EMBL" id="KKL86012.1"/>
    </source>
</evidence>
<accession>A0A0F9IF12</accession>